<evidence type="ECO:0000313" key="3">
    <source>
        <dbReference type="Proteomes" id="UP000297910"/>
    </source>
</evidence>
<keyword evidence="3" id="KW-1185">Reference proteome</keyword>
<dbReference type="Proteomes" id="UP000297910">
    <property type="component" value="Unassembled WGS sequence"/>
</dbReference>
<proteinExistence type="predicted"/>
<feature type="region of interest" description="Disordered" evidence="1">
    <location>
        <begin position="140"/>
        <end position="181"/>
    </location>
</feature>
<name>A0A4Z1FDY8_9HELO</name>
<reference evidence="2 3" key="1">
    <citation type="submission" date="2017-12" db="EMBL/GenBank/DDBJ databases">
        <title>Comparative genomics of Botrytis spp.</title>
        <authorList>
            <person name="Valero-Jimenez C.A."/>
            <person name="Tapia P."/>
            <person name="Veloso J."/>
            <person name="Silva-Moreno E."/>
            <person name="Staats M."/>
            <person name="Valdes J.H."/>
            <person name="Van Kan J.A.L."/>
        </authorList>
    </citation>
    <scope>NUCLEOTIDE SEQUENCE [LARGE SCALE GENOMIC DNA]</scope>
    <source>
        <strain evidence="2 3">Bp0003</strain>
    </source>
</reference>
<gene>
    <name evidence="2" type="ORF">BPAE_0154g00170</name>
</gene>
<sequence length="181" mass="20414">MIGSQLEQSPIQSTPIPEVVPPFCNSDMGISLIDVEGGLDDSFFDDLMNGSTKEDCDIEDSCVTKKGQPKTIQQNTETELDHTFFDDLTSSSTGKNDNIEDSCVHETEQLKTIQQNTERELYHAFFDDFMSNPMKRVHDIENPSESERKRLKAAQQDEIPASQPQELEDELTIVVDTTPRI</sequence>
<evidence type="ECO:0000256" key="1">
    <source>
        <dbReference type="SAM" id="MobiDB-lite"/>
    </source>
</evidence>
<organism evidence="2 3">
    <name type="scientific">Botrytis paeoniae</name>
    <dbReference type="NCBI Taxonomy" id="278948"/>
    <lineage>
        <taxon>Eukaryota</taxon>
        <taxon>Fungi</taxon>
        <taxon>Dikarya</taxon>
        <taxon>Ascomycota</taxon>
        <taxon>Pezizomycotina</taxon>
        <taxon>Leotiomycetes</taxon>
        <taxon>Helotiales</taxon>
        <taxon>Sclerotiniaceae</taxon>
        <taxon>Botrytis</taxon>
    </lineage>
</organism>
<dbReference type="EMBL" id="PQXI01000154">
    <property type="protein sequence ID" value="TGO22806.1"/>
    <property type="molecule type" value="Genomic_DNA"/>
</dbReference>
<protein>
    <submittedName>
        <fullName evidence="2">Uncharacterized protein</fullName>
    </submittedName>
</protein>
<accession>A0A4Z1FDY8</accession>
<dbReference type="AlphaFoldDB" id="A0A4Z1FDY8"/>
<comment type="caution">
    <text evidence="2">The sequence shown here is derived from an EMBL/GenBank/DDBJ whole genome shotgun (WGS) entry which is preliminary data.</text>
</comment>
<evidence type="ECO:0000313" key="2">
    <source>
        <dbReference type="EMBL" id="TGO22806.1"/>
    </source>
</evidence>